<organism evidence="3 4">
    <name type="scientific">Planomonospora venezuelensis</name>
    <dbReference type="NCBI Taxonomy" id="1999"/>
    <lineage>
        <taxon>Bacteria</taxon>
        <taxon>Bacillati</taxon>
        <taxon>Actinomycetota</taxon>
        <taxon>Actinomycetes</taxon>
        <taxon>Streptosporangiales</taxon>
        <taxon>Streptosporangiaceae</taxon>
        <taxon>Planomonospora</taxon>
    </lineage>
</organism>
<evidence type="ECO:0000313" key="3">
    <source>
        <dbReference type="EMBL" id="MBB5963690.1"/>
    </source>
</evidence>
<evidence type="ECO:0000256" key="1">
    <source>
        <dbReference type="SAM" id="MobiDB-lite"/>
    </source>
</evidence>
<dbReference type="Proteomes" id="UP000562352">
    <property type="component" value="Unassembled WGS sequence"/>
</dbReference>
<keyword evidence="2" id="KW-0472">Membrane</keyword>
<accession>A0A841D1R2</accession>
<keyword evidence="4" id="KW-1185">Reference proteome</keyword>
<reference evidence="3 4" key="1">
    <citation type="submission" date="2020-08" db="EMBL/GenBank/DDBJ databases">
        <title>Genomic Encyclopedia of Type Strains, Phase III (KMG-III): the genomes of soil and plant-associated and newly described type strains.</title>
        <authorList>
            <person name="Whitman W."/>
        </authorList>
    </citation>
    <scope>NUCLEOTIDE SEQUENCE [LARGE SCALE GENOMIC DNA]</scope>
    <source>
        <strain evidence="3 4">CECT 3303</strain>
    </source>
</reference>
<keyword evidence="2" id="KW-1133">Transmembrane helix</keyword>
<comment type="caution">
    <text evidence="3">The sequence shown here is derived from an EMBL/GenBank/DDBJ whole genome shotgun (WGS) entry which is preliminary data.</text>
</comment>
<keyword evidence="2" id="KW-0812">Transmembrane</keyword>
<gene>
    <name evidence="3" type="ORF">FHS22_002970</name>
</gene>
<feature type="region of interest" description="Disordered" evidence="1">
    <location>
        <begin position="41"/>
        <end position="102"/>
    </location>
</feature>
<evidence type="ECO:0000256" key="2">
    <source>
        <dbReference type="SAM" id="Phobius"/>
    </source>
</evidence>
<dbReference type="EMBL" id="JACHJJ010000008">
    <property type="protein sequence ID" value="MBB5963690.1"/>
    <property type="molecule type" value="Genomic_DNA"/>
</dbReference>
<evidence type="ECO:0000313" key="4">
    <source>
        <dbReference type="Proteomes" id="UP000562352"/>
    </source>
</evidence>
<sequence>MDPDTFRSDIGVDVYWRRRLTALIAVLVLVAVVAWACSSSSGPQNAARPQAAGGPTEPGGLLAGLPTAAVTPAVPSPSPSPTAKPKPAKPSPPPRRPGDACDTADLVLSLQSQGEVYGAADRPRFVLTLVNTGKVMCTADVGPRTLEVRITSGADRVWSSADCVSGETDEIRRLERGIPYVQLTEWDRHRSGSDCRAKRVAARPGTYVAAVRAPGLKSRKAVFHLR</sequence>
<name>A0A841D1R2_PLAVE</name>
<dbReference type="RefSeq" id="WP_184941994.1">
    <property type="nucleotide sequence ID" value="NZ_BAAAWZ010000001.1"/>
</dbReference>
<feature type="transmembrane region" description="Helical" evidence="2">
    <location>
        <begin position="20"/>
        <end position="38"/>
    </location>
</feature>
<proteinExistence type="predicted"/>
<dbReference type="AlphaFoldDB" id="A0A841D1R2"/>
<protein>
    <submittedName>
        <fullName evidence="3">Uncharacterized protein</fullName>
    </submittedName>
</protein>
<feature type="compositionally biased region" description="Pro residues" evidence="1">
    <location>
        <begin position="74"/>
        <end position="95"/>
    </location>
</feature>
<feature type="compositionally biased region" description="Low complexity" evidence="1">
    <location>
        <begin position="51"/>
        <end position="73"/>
    </location>
</feature>